<keyword evidence="2" id="KW-1185">Reference proteome</keyword>
<sequence length="279" mass="32743">MKPEEILPELLLNNTTYKISAGRRAKADAIIRAQFTCRRGCPKKEYLRCKLIRGHKRLMRQIKKNIKPEKTLNKFDSNNQVGRENWNLLVQCSIESRAEIEAWSKTEAGPLTDGKSKRKDNADDTCKSFNMKFCQWYFSPLPIRKSYYYYTELLFAEFSPEILNDKFEFNCCNEDQHSLECYQKWAHMKKYINTFLIEDLELEPWFPDRQVVPRLPNILEGNMFELIYNQIKSLSKQENSDTAISDEAKTIFTQDISTVEEVKQASSEGSAFKHYKAII</sequence>
<gene>
    <name evidence="1" type="ORF">BSTOLATCC_MIC33074</name>
</gene>
<evidence type="ECO:0000313" key="1">
    <source>
        <dbReference type="EMBL" id="CAG9323172.1"/>
    </source>
</evidence>
<dbReference type="EMBL" id="CAJZBQ010000033">
    <property type="protein sequence ID" value="CAG9323172.1"/>
    <property type="molecule type" value="Genomic_DNA"/>
</dbReference>
<organism evidence="1 2">
    <name type="scientific">Blepharisma stoltei</name>
    <dbReference type="NCBI Taxonomy" id="1481888"/>
    <lineage>
        <taxon>Eukaryota</taxon>
        <taxon>Sar</taxon>
        <taxon>Alveolata</taxon>
        <taxon>Ciliophora</taxon>
        <taxon>Postciliodesmatophora</taxon>
        <taxon>Heterotrichea</taxon>
        <taxon>Heterotrichida</taxon>
        <taxon>Blepharismidae</taxon>
        <taxon>Blepharisma</taxon>
    </lineage>
</organism>
<proteinExistence type="predicted"/>
<protein>
    <submittedName>
        <fullName evidence="1">Uncharacterized protein</fullName>
    </submittedName>
</protein>
<reference evidence="1" key="1">
    <citation type="submission" date="2021-09" db="EMBL/GenBank/DDBJ databases">
        <authorList>
            <consortium name="AG Swart"/>
            <person name="Singh M."/>
            <person name="Singh A."/>
            <person name="Seah K."/>
            <person name="Emmerich C."/>
        </authorList>
    </citation>
    <scope>NUCLEOTIDE SEQUENCE</scope>
    <source>
        <strain evidence="1">ATCC30299</strain>
    </source>
</reference>
<evidence type="ECO:0000313" key="2">
    <source>
        <dbReference type="Proteomes" id="UP001162131"/>
    </source>
</evidence>
<name>A0AAU9JDD4_9CILI</name>
<comment type="caution">
    <text evidence="1">The sequence shown here is derived from an EMBL/GenBank/DDBJ whole genome shotgun (WGS) entry which is preliminary data.</text>
</comment>
<accession>A0AAU9JDD4</accession>
<dbReference type="Proteomes" id="UP001162131">
    <property type="component" value="Unassembled WGS sequence"/>
</dbReference>
<dbReference type="AlphaFoldDB" id="A0AAU9JDD4"/>